<dbReference type="PANTHER" id="PTHR21621">
    <property type="entry name" value="RIBOSOMAL PROTEIN S6 MODIFICATION PROTEIN"/>
    <property type="match status" value="1"/>
</dbReference>
<keyword evidence="1" id="KW-0479">Metal-binding</keyword>
<evidence type="ECO:0000313" key="6">
    <source>
        <dbReference type="EMBL" id="SNR71172.1"/>
    </source>
</evidence>
<evidence type="ECO:0000256" key="4">
    <source>
        <dbReference type="PROSITE-ProRule" id="PRU00409"/>
    </source>
</evidence>
<dbReference type="Proteomes" id="UP000198305">
    <property type="component" value="Unassembled WGS sequence"/>
</dbReference>
<dbReference type="AlphaFoldDB" id="A0A238YJP1"/>
<dbReference type="PROSITE" id="PS50975">
    <property type="entry name" value="ATP_GRASP"/>
    <property type="match status" value="1"/>
</dbReference>
<accession>A0A238YJP1</accession>
<dbReference type="PANTHER" id="PTHR21621:SF0">
    <property type="entry name" value="BETA-CITRYLGLUTAMATE SYNTHASE B-RELATED"/>
    <property type="match status" value="1"/>
</dbReference>
<protein>
    <submittedName>
        <fullName evidence="6">SSU ribosomal protein S6P modification protein</fullName>
    </submittedName>
</protein>
<dbReference type="InterPro" id="IPR004666">
    <property type="entry name" value="Rp_bS6_RimK/Lys_biosynth_LsyX"/>
</dbReference>
<keyword evidence="7" id="KW-1185">Reference proteome</keyword>
<dbReference type="SUPFAM" id="SSF56059">
    <property type="entry name" value="Glutathione synthetase ATP-binding domain-like"/>
    <property type="match status" value="1"/>
</dbReference>
<dbReference type="EMBL" id="FZOA01000002">
    <property type="protein sequence ID" value="SNR71172.1"/>
    <property type="molecule type" value="Genomic_DNA"/>
</dbReference>
<dbReference type="GO" id="GO:0016879">
    <property type="term" value="F:ligase activity, forming carbon-nitrogen bonds"/>
    <property type="evidence" value="ECO:0007669"/>
    <property type="project" value="TreeGrafter"/>
</dbReference>
<evidence type="ECO:0000259" key="5">
    <source>
        <dbReference type="PROSITE" id="PS50975"/>
    </source>
</evidence>
<dbReference type="InterPro" id="IPR013651">
    <property type="entry name" value="ATP-grasp_RimK-type"/>
</dbReference>
<evidence type="ECO:0000313" key="7">
    <source>
        <dbReference type="Proteomes" id="UP000198305"/>
    </source>
</evidence>
<dbReference type="Pfam" id="PF08443">
    <property type="entry name" value="RimK"/>
    <property type="match status" value="1"/>
</dbReference>
<feature type="domain" description="ATP-grasp" evidence="5">
    <location>
        <begin position="110"/>
        <end position="294"/>
    </location>
</feature>
<keyword evidence="3 4" id="KW-0067">ATP-binding</keyword>
<name>A0A238YJP1_9PROT</name>
<evidence type="ECO:0000256" key="3">
    <source>
        <dbReference type="ARBA" id="ARBA00022840"/>
    </source>
</evidence>
<evidence type="ECO:0000256" key="1">
    <source>
        <dbReference type="ARBA" id="ARBA00022723"/>
    </source>
</evidence>
<proteinExistence type="predicted"/>
<dbReference type="GO" id="GO:0005524">
    <property type="term" value="F:ATP binding"/>
    <property type="evidence" value="ECO:0007669"/>
    <property type="project" value="UniProtKB-UniRule"/>
</dbReference>
<keyword evidence="2 4" id="KW-0547">Nucleotide-binding</keyword>
<dbReference type="Gene3D" id="3.40.50.20">
    <property type="match status" value="1"/>
</dbReference>
<evidence type="ECO:0000256" key="2">
    <source>
        <dbReference type="ARBA" id="ARBA00022741"/>
    </source>
</evidence>
<gene>
    <name evidence="6" type="ORF">SAMN05192560_0648</name>
</gene>
<reference evidence="7" key="1">
    <citation type="submission" date="2017-06" db="EMBL/GenBank/DDBJ databases">
        <authorList>
            <person name="Varghese N."/>
            <person name="Submissions S."/>
        </authorList>
    </citation>
    <scope>NUCLEOTIDE SEQUENCE [LARGE SCALE GENOMIC DNA]</scope>
    <source>
        <strain evidence="7">Ca-68</strain>
    </source>
</reference>
<dbReference type="NCBIfam" id="TIGR00768">
    <property type="entry name" value="rimK_fam"/>
    <property type="match status" value="1"/>
</dbReference>
<dbReference type="Gene3D" id="3.30.470.20">
    <property type="entry name" value="ATP-grasp fold, B domain"/>
    <property type="match status" value="1"/>
</dbReference>
<dbReference type="RefSeq" id="WP_089374792.1">
    <property type="nucleotide sequence ID" value="NZ_FZOA01000002.1"/>
</dbReference>
<sequence length="307" mass="33659">MNQRIPVFTDDPGWHGKRLKEAFAARGCEAVFVSLKECALRLASGEQPAVLIPGFEHELPAGVFVRGVPGGTLQRVIARLDILHALKMLGVVVYNDGNAVERTVDKAMTSFLLHLNRVPTPQTWVCESRYQAQEIYLRETMAGRQLVIKPLFGSQGQGVRKLTSSTVFPVPMEEHVDGLYYLQTYIDSGEGAWHDHRVFVIRGQAVAAMIRHGSHWVNNVAQGGRCEAIAAEGELAQLAEAAARAVNVDYCGVDIIRDRDGRLYVLEVNSIPAWKGLQGATGLNIGQCLVDDFLSCMHSQPVLTVAS</sequence>
<dbReference type="GO" id="GO:0046872">
    <property type="term" value="F:metal ion binding"/>
    <property type="evidence" value="ECO:0007669"/>
    <property type="project" value="UniProtKB-KW"/>
</dbReference>
<dbReference type="OrthoDB" id="9786585at2"/>
<organism evidence="6 7">
    <name type="scientific">Methylobacillus rhizosphaerae</name>
    <dbReference type="NCBI Taxonomy" id="551994"/>
    <lineage>
        <taxon>Bacteria</taxon>
        <taxon>Pseudomonadati</taxon>
        <taxon>Pseudomonadota</taxon>
        <taxon>Betaproteobacteria</taxon>
        <taxon>Nitrosomonadales</taxon>
        <taxon>Methylophilaceae</taxon>
        <taxon>Methylobacillus</taxon>
    </lineage>
</organism>
<dbReference type="InterPro" id="IPR011761">
    <property type="entry name" value="ATP-grasp"/>
</dbReference>
<dbReference type="GO" id="GO:0005737">
    <property type="term" value="C:cytoplasm"/>
    <property type="evidence" value="ECO:0007669"/>
    <property type="project" value="TreeGrafter"/>
</dbReference>